<evidence type="ECO:0000256" key="11">
    <source>
        <dbReference type="RuleBase" id="RU003651"/>
    </source>
</evidence>
<dbReference type="GO" id="GO:0005524">
    <property type="term" value="F:ATP binding"/>
    <property type="evidence" value="ECO:0007669"/>
    <property type="project" value="UniProtKB-KW"/>
</dbReference>
<evidence type="ECO:0000256" key="2">
    <source>
        <dbReference type="ARBA" id="ARBA00004496"/>
    </source>
</evidence>
<dbReference type="GO" id="GO:0005737">
    <property type="term" value="C:cytoplasm"/>
    <property type="evidence" value="ECO:0007669"/>
    <property type="project" value="UniProtKB-SubCell"/>
</dbReference>
<keyword evidence="12" id="KW-0175">Coiled coil</keyword>
<dbReference type="EMBL" id="JRRC01253732">
    <property type="protein sequence ID" value="KHG02259.1"/>
    <property type="molecule type" value="Genomic_DNA"/>
</dbReference>
<comment type="subcellular location">
    <subcellularLocation>
        <location evidence="2">Cytoplasm</location>
    </subcellularLocation>
    <subcellularLocation>
        <location evidence="1">Nucleus</location>
    </subcellularLocation>
</comment>
<dbReference type="GO" id="GO:0008233">
    <property type="term" value="F:peptidase activity"/>
    <property type="evidence" value="ECO:0007669"/>
    <property type="project" value="UniProtKB-KW"/>
</dbReference>
<evidence type="ECO:0000256" key="10">
    <source>
        <dbReference type="ARBA" id="ARBA00023242"/>
    </source>
</evidence>
<dbReference type="GO" id="GO:0005634">
    <property type="term" value="C:nucleus"/>
    <property type="evidence" value="ECO:0007669"/>
    <property type="project" value="UniProtKB-SubCell"/>
</dbReference>
<protein>
    <submittedName>
        <fullName evidence="14">26S protease regulatory subunit 6A A-like protein</fullName>
    </submittedName>
</protein>
<evidence type="ECO:0000313" key="14">
    <source>
        <dbReference type="EMBL" id="KHG02259.1"/>
    </source>
</evidence>
<keyword evidence="4" id="KW-0963">Cytoplasm</keyword>
<dbReference type="FunFam" id="3.40.50.300:FF:000037">
    <property type="entry name" value="26S protease regulatory subunit 6A"/>
    <property type="match status" value="1"/>
</dbReference>
<keyword evidence="7 11" id="KW-0067">ATP-binding</keyword>
<dbReference type="Gene3D" id="3.40.50.300">
    <property type="entry name" value="P-loop containing nucleotide triphosphate hydrolases"/>
    <property type="match status" value="1"/>
</dbReference>
<dbReference type="Pfam" id="PF16450">
    <property type="entry name" value="Prot_ATP_ID_OB_C"/>
    <property type="match status" value="1"/>
</dbReference>
<dbReference type="Gene3D" id="1.10.8.60">
    <property type="match status" value="1"/>
</dbReference>
<dbReference type="InterPro" id="IPR027417">
    <property type="entry name" value="P-loop_NTPase"/>
</dbReference>
<dbReference type="SMART" id="SM00382">
    <property type="entry name" value="AAA"/>
    <property type="match status" value="1"/>
</dbReference>
<dbReference type="PROSITE" id="PS00674">
    <property type="entry name" value="AAA"/>
    <property type="match status" value="1"/>
</dbReference>
<dbReference type="GO" id="GO:0010498">
    <property type="term" value="P:proteasomal protein catabolic process"/>
    <property type="evidence" value="ECO:0007669"/>
    <property type="project" value="UniProtKB-ARBA"/>
</dbReference>
<dbReference type="InterPro" id="IPR012340">
    <property type="entry name" value="NA-bd_OB-fold"/>
</dbReference>
<keyword evidence="5" id="KW-1017">Isopeptide bond</keyword>
<dbReference type="PANTHER" id="PTHR23073">
    <property type="entry name" value="26S PROTEASOME REGULATORY SUBUNIT"/>
    <property type="match status" value="1"/>
</dbReference>
<feature type="domain" description="AAA+ ATPase" evidence="13">
    <location>
        <begin position="218"/>
        <end position="357"/>
    </location>
</feature>
<proteinExistence type="inferred from homology"/>
<evidence type="ECO:0000256" key="8">
    <source>
        <dbReference type="ARBA" id="ARBA00022843"/>
    </source>
</evidence>
<dbReference type="FunFam" id="2.40.50.140:FF:000076">
    <property type="entry name" value="26S protease regulatory subunit 6A"/>
    <property type="match status" value="1"/>
</dbReference>
<reference evidence="15" key="1">
    <citation type="submission" date="2014-09" db="EMBL/GenBank/DDBJ databases">
        <authorList>
            <person name="Mudge J."/>
            <person name="Ramaraj T."/>
            <person name="Lindquist I.E."/>
            <person name="Bharti A.K."/>
            <person name="Sundararajan A."/>
            <person name="Cameron C.T."/>
            <person name="Woodward J.E."/>
            <person name="May G.D."/>
            <person name="Brubaker C."/>
            <person name="Broadhvest J."/>
            <person name="Wilkins T.A."/>
        </authorList>
    </citation>
    <scope>NUCLEOTIDE SEQUENCE</scope>
    <source>
        <strain evidence="15">cv. AKA8401</strain>
    </source>
</reference>
<sequence>MATAMVEDSSFEEDQLASMTTEDIVRASRLLDNEIRILKEEMQRTNLELDSYKEKIKENQEKIKLNKQLPYLVGNIVEILEMNPEDEAEEDGANIDLDSQRKGKCVVLKTSTRQTIFLPVVGLVDPDKLKPGDLVGVNKDSYLILDTLPSEYDSRVKAMEVDEKPTEDYNDIGGLEKQASFFNSYCPFRDYHFIQELVEAIVLPMTHKERFQKLGIRPPKGVLLYGPPGTGKTLMARACAAQTNATFLKLAGPQLVQMFIGDGAKLVRDAFQLAKEKSPCIIFIDEIDAIGTKRFDSEVSGDREVQRTMLELLNQLDGFSSDERIKVIAATNRADILDPALMRSGRLDRKIEFPHPTEEARARILQIHSRKMNVHPDVNFEELARSTDDFNGAQLKAVCVEAGMLALRRDATEVNHEDFNEGIIQVQAKKKASLNYYA</sequence>
<evidence type="ECO:0000256" key="4">
    <source>
        <dbReference type="ARBA" id="ARBA00022490"/>
    </source>
</evidence>
<dbReference type="GO" id="GO:0009553">
    <property type="term" value="P:embryo sac development"/>
    <property type="evidence" value="ECO:0007669"/>
    <property type="project" value="UniProtKB-ARBA"/>
</dbReference>
<keyword evidence="6 11" id="KW-0547">Nucleotide-binding</keyword>
<evidence type="ECO:0000259" key="13">
    <source>
        <dbReference type="SMART" id="SM00382"/>
    </source>
</evidence>
<evidence type="ECO:0000256" key="1">
    <source>
        <dbReference type="ARBA" id="ARBA00004123"/>
    </source>
</evidence>
<dbReference type="Gene3D" id="2.40.50.140">
    <property type="entry name" value="Nucleic acid-binding proteins"/>
    <property type="match status" value="1"/>
</dbReference>
<dbReference type="Pfam" id="PF00004">
    <property type="entry name" value="AAA"/>
    <property type="match status" value="1"/>
</dbReference>
<accession>A0A0B0MS04</accession>
<keyword evidence="8" id="KW-0832">Ubl conjugation</keyword>
<evidence type="ECO:0000313" key="15">
    <source>
        <dbReference type="Proteomes" id="UP000032142"/>
    </source>
</evidence>
<keyword evidence="10" id="KW-0539">Nucleus</keyword>
<evidence type="ECO:0000256" key="12">
    <source>
        <dbReference type="SAM" id="Coils"/>
    </source>
</evidence>
<keyword evidence="14" id="KW-0378">Hydrolase</keyword>
<dbReference type="AlphaFoldDB" id="A0A0B0MS04"/>
<evidence type="ECO:0000256" key="5">
    <source>
        <dbReference type="ARBA" id="ARBA00022499"/>
    </source>
</evidence>
<keyword evidence="14" id="KW-0645">Protease</keyword>
<dbReference type="GO" id="GO:0000502">
    <property type="term" value="C:proteasome complex"/>
    <property type="evidence" value="ECO:0007669"/>
    <property type="project" value="UniProtKB-KW"/>
</dbReference>
<dbReference type="InterPro" id="IPR032501">
    <property type="entry name" value="Prot_ATP_ID_OB_2nd"/>
</dbReference>
<comment type="caution">
    <text evidence="14">The sequence shown here is derived from an EMBL/GenBank/DDBJ whole genome shotgun (WGS) entry which is preliminary data.</text>
</comment>
<evidence type="ECO:0000256" key="9">
    <source>
        <dbReference type="ARBA" id="ARBA00022942"/>
    </source>
</evidence>
<dbReference type="SUPFAM" id="SSF52540">
    <property type="entry name" value="P-loop containing nucleoside triphosphate hydrolases"/>
    <property type="match status" value="1"/>
</dbReference>
<dbReference type="InterPro" id="IPR050221">
    <property type="entry name" value="26S_Proteasome_ATPase"/>
</dbReference>
<dbReference type="InterPro" id="IPR003959">
    <property type="entry name" value="ATPase_AAA_core"/>
</dbReference>
<comment type="similarity">
    <text evidence="3 11">Belongs to the AAA ATPase family.</text>
</comment>
<evidence type="ECO:0000256" key="7">
    <source>
        <dbReference type="ARBA" id="ARBA00022840"/>
    </source>
</evidence>
<name>A0A0B0MS04_GOSAR</name>
<dbReference type="InterPro" id="IPR003593">
    <property type="entry name" value="AAA+_ATPase"/>
</dbReference>
<dbReference type="Pfam" id="PF17862">
    <property type="entry name" value="AAA_lid_3"/>
    <property type="match status" value="1"/>
</dbReference>
<dbReference type="GO" id="GO:0016887">
    <property type="term" value="F:ATP hydrolysis activity"/>
    <property type="evidence" value="ECO:0007669"/>
    <property type="project" value="InterPro"/>
</dbReference>
<dbReference type="InterPro" id="IPR003960">
    <property type="entry name" value="ATPase_AAA_CS"/>
</dbReference>
<keyword evidence="9" id="KW-0647">Proteasome</keyword>
<evidence type="ECO:0000256" key="6">
    <source>
        <dbReference type="ARBA" id="ARBA00022741"/>
    </source>
</evidence>
<dbReference type="Proteomes" id="UP000032142">
    <property type="component" value="Unassembled WGS sequence"/>
</dbReference>
<evidence type="ECO:0000256" key="3">
    <source>
        <dbReference type="ARBA" id="ARBA00006914"/>
    </source>
</evidence>
<feature type="coiled-coil region" evidence="12">
    <location>
        <begin position="28"/>
        <end position="69"/>
    </location>
</feature>
<keyword evidence="15" id="KW-1185">Reference proteome</keyword>
<gene>
    <name evidence="14" type="ORF">F383_24738</name>
</gene>
<dbReference type="InterPro" id="IPR041569">
    <property type="entry name" value="AAA_lid_3"/>
</dbReference>
<dbReference type="GO" id="GO:0009555">
    <property type="term" value="P:pollen development"/>
    <property type="evidence" value="ECO:0007669"/>
    <property type="project" value="UniProtKB-ARBA"/>
</dbReference>
<dbReference type="FunFam" id="1.10.8.60:FF:000009">
    <property type="entry name" value="26S protease regulatory subunit 6A"/>
    <property type="match status" value="1"/>
</dbReference>
<organism evidence="14 15">
    <name type="scientific">Gossypium arboreum</name>
    <name type="common">Tree cotton</name>
    <name type="synonym">Gossypium nanking</name>
    <dbReference type="NCBI Taxonomy" id="29729"/>
    <lineage>
        <taxon>Eukaryota</taxon>
        <taxon>Viridiplantae</taxon>
        <taxon>Streptophyta</taxon>
        <taxon>Embryophyta</taxon>
        <taxon>Tracheophyta</taxon>
        <taxon>Spermatophyta</taxon>
        <taxon>Magnoliopsida</taxon>
        <taxon>eudicotyledons</taxon>
        <taxon>Gunneridae</taxon>
        <taxon>Pentapetalae</taxon>
        <taxon>rosids</taxon>
        <taxon>malvids</taxon>
        <taxon>Malvales</taxon>
        <taxon>Malvaceae</taxon>
        <taxon>Malvoideae</taxon>
        <taxon>Gossypium</taxon>
    </lineage>
</organism>